<evidence type="ECO:0000313" key="2">
    <source>
        <dbReference type="EMBL" id="CAG4931306.1"/>
    </source>
</evidence>
<gene>
    <name evidence="2" type="ORF">PAPOLLO_LOCUS346</name>
</gene>
<dbReference type="OrthoDB" id="433124at2759"/>
<dbReference type="PANTHER" id="PTHR13345:SF9">
    <property type="entry name" value="PROTEIN UXT"/>
    <property type="match status" value="1"/>
</dbReference>
<evidence type="ECO:0000313" key="3">
    <source>
        <dbReference type="Proteomes" id="UP000691718"/>
    </source>
</evidence>
<dbReference type="CDD" id="cd23158">
    <property type="entry name" value="Prefoldin_UXT"/>
    <property type="match status" value="1"/>
</dbReference>
<protein>
    <submittedName>
        <fullName evidence="2">(apollo) hypothetical protein</fullName>
    </submittedName>
</protein>
<organism evidence="2 3">
    <name type="scientific">Parnassius apollo</name>
    <name type="common">Apollo butterfly</name>
    <name type="synonym">Papilio apollo</name>
    <dbReference type="NCBI Taxonomy" id="110799"/>
    <lineage>
        <taxon>Eukaryota</taxon>
        <taxon>Metazoa</taxon>
        <taxon>Ecdysozoa</taxon>
        <taxon>Arthropoda</taxon>
        <taxon>Hexapoda</taxon>
        <taxon>Insecta</taxon>
        <taxon>Pterygota</taxon>
        <taxon>Neoptera</taxon>
        <taxon>Endopterygota</taxon>
        <taxon>Lepidoptera</taxon>
        <taxon>Glossata</taxon>
        <taxon>Ditrysia</taxon>
        <taxon>Papilionoidea</taxon>
        <taxon>Papilionidae</taxon>
        <taxon>Parnassiinae</taxon>
        <taxon>Parnassini</taxon>
        <taxon>Parnassius</taxon>
        <taxon>Parnassius</taxon>
    </lineage>
</organism>
<evidence type="ECO:0000256" key="1">
    <source>
        <dbReference type="SAM" id="Coils"/>
    </source>
</evidence>
<dbReference type="PANTHER" id="PTHR13345">
    <property type="entry name" value="MEDIATOR OF RNA POLYMERASE II TRANSCRIPTION SUBUNIT 10"/>
    <property type="match status" value="1"/>
</dbReference>
<proteinExistence type="predicted"/>
<dbReference type="GO" id="GO:0016592">
    <property type="term" value="C:mediator complex"/>
    <property type="evidence" value="ECO:0007669"/>
    <property type="project" value="TreeGrafter"/>
</dbReference>
<dbReference type="Proteomes" id="UP000691718">
    <property type="component" value="Unassembled WGS sequence"/>
</dbReference>
<dbReference type="AlphaFoldDB" id="A0A8S3VZY5"/>
<dbReference type="GO" id="GO:0045944">
    <property type="term" value="P:positive regulation of transcription by RNA polymerase II"/>
    <property type="evidence" value="ECO:0007669"/>
    <property type="project" value="TreeGrafter"/>
</dbReference>
<accession>A0A8S3VZY5</accession>
<dbReference type="InterPro" id="IPR004127">
    <property type="entry name" value="Prefoldin_subunit_alpha"/>
</dbReference>
<dbReference type="GO" id="GO:0003714">
    <property type="term" value="F:transcription corepressor activity"/>
    <property type="evidence" value="ECO:0007669"/>
    <property type="project" value="TreeGrafter"/>
</dbReference>
<dbReference type="EMBL" id="CAJQZP010000008">
    <property type="protein sequence ID" value="CAG4931306.1"/>
    <property type="molecule type" value="Genomic_DNA"/>
</dbReference>
<sequence length="163" mass="18618">MSKNDIDETIVKYENFINDVLKEDLRQLDLRLQQVNAEISDLIQQRHALKVITDKNVHPNGFKTQVNLGCNFFMEASVPDTSSLLMNIGLNHFVEFSIDEANKYLDVRIKAFESKSEELRNKSAETKAHIKLMLFGIGELQNSKQGRHAITASRWIGNGCIRI</sequence>
<name>A0A8S3VZY5_PARAO</name>
<reference evidence="2" key="1">
    <citation type="submission" date="2021-04" db="EMBL/GenBank/DDBJ databases">
        <authorList>
            <person name="Tunstrom K."/>
        </authorList>
    </citation>
    <scope>NUCLEOTIDE SEQUENCE</scope>
</reference>
<keyword evidence="3" id="KW-1185">Reference proteome</keyword>
<comment type="caution">
    <text evidence="2">The sequence shown here is derived from an EMBL/GenBank/DDBJ whole genome shotgun (WGS) entry which is preliminary data.</text>
</comment>
<feature type="coiled-coil region" evidence="1">
    <location>
        <begin position="18"/>
        <end position="45"/>
    </location>
</feature>
<keyword evidence="1" id="KW-0175">Coiled coil</keyword>
<dbReference type="Pfam" id="PF02996">
    <property type="entry name" value="Prefoldin"/>
    <property type="match status" value="1"/>
</dbReference>